<dbReference type="InterPro" id="IPR001509">
    <property type="entry name" value="Epimerase_deHydtase"/>
</dbReference>
<gene>
    <name evidence="4" type="ORF">LX70_00249</name>
</gene>
<comment type="pathway">
    <text evidence="1">Bacterial outer membrane biogenesis; LPS O-antigen biosynthesis.</text>
</comment>
<dbReference type="PANTHER" id="PTHR43000">
    <property type="entry name" value="DTDP-D-GLUCOSE 4,6-DEHYDRATASE-RELATED"/>
    <property type="match status" value="1"/>
</dbReference>
<reference evidence="4 5" key="1">
    <citation type="submission" date="2018-02" db="EMBL/GenBank/DDBJ databases">
        <title>Genomic Encyclopedia of Archaeal and Bacterial Type Strains, Phase II (KMG-II): from individual species to whole genera.</title>
        <authorList>
            <person name="Goeker M."/>
        </authorList>
    </citation>
    <scope>NUCLEOTIDE SEQUENCE [LARGE SCALE GENOMIC DNA]</scope>
    <source>
        <strain evidence="4 5">DSM 18921</strain>
    </source>
</reference>
<dbReference type="Proteomes" id="UP000238338">
    <property type="component" value="Unassembled WGS sequence"/>
</dbReference>
<dbReference type="AlphaFoldDB" id="A0A2S8SC71"/>
<dbReference type="EMBL" id="PVEP01000001">
    <property type="protein sequence ID" value="PQV58437.1"/>
    <property type="molecule type" value="Genomic_DNA"/>
</dbReference>
<evidence type="ECO:0000313" key="4">
    <source>
        <dbReference type="EMBL" id="PQV58437.1"/>
    </source>
</evidence>
<evidence type="ECO:0000256" key="1">
    <source>
        <dbReference type="ARBA" id="ARBA00005125"/>
    </source>
</evidence>
<name>A0A2S8SC71_9RHOB</name>
<dbReference type="Pfam" id="PF01370">
    <property type="entry name" value="Epimerase"/>
    <property type="match status" value="1"/>
</dbReference>
<organism evidence="4 5">
    <name type="scientific">Albidovulum denitrificans</name>
    <dbReference type="NCBI Taxonomy" id="404881"/>
    <lineage>
        <taxon>Bacteria</taxon>
        <taxon>Pseudomonadati</taxon>
        <taxon>Pseudomonadota</taxon>
        <taxon>Alphaproteobacteria</taxon>
        <taxon>Rhodobacterales</taxon>
        <taxon>Paracoccaceae</taxon>
        <taxon>Albidovulum</taxon>
    </lineage>
</organism>
<keyword evidence="5" id="KW-1185">Reference proteome</keyword>
<dbReference type="SUPFAM" id="SSF51735">
    <property type="entry name" value="NAD(P)-binding Rossmann-fold domains"/>
    <property type="match status" value="1"/>
</dbReference>
<accession>A0A2S8SC71</accession>
<dbReference type="OrthoDB" id="7305551at2"/>
<dbReference type="RefSeq" id="WP_105512718.1">
    <property type="nucleotide sequence ID" value="NZ_PVEP01000001.1"/>
</dbReference>
<dbReference type="InterPro" id="IPR036291">
    <property type="entry name" value="NAD(P)-bd_dom_sf"/>
</dbReference>
<comment type="caution">
    <text evidence="4">The sequence shown here is derived from an EMBL/GenBank/DDBJ whole genome shotgun (WGS) entry which is preliminary data.</text>
</comment>
<evidence type="ECO:0000256" key="2">
    <source>
        <dbReference type="ARBA" id="ARBA00007637"/>
    </source>
</evidence>
<proteinExistence type="inferred from homology"/>
<dbReference type="CDD" id="cd08946">
    <property type="entry name" value="SDR_e"/>
    <property type="match status" value="1"/>
</dbReference>
<sequence length="291" mass="30189">MTGGRVLVTGATGLIGRHLAAPLAARGYEVVALSRKGGGLTGDLLADPEGVAERAGASHLIHLAWHDAPTARMTAAENLDWTVASLRLLRAFARHGGQRAVMVGSCAEYDWRGAGHLTEDAPLTPQSPYGAAKAATGLAAMGLAPALGLSLVWARPFFLYGPGEPPGRLFGDIIKGVSAGRPVDCTDGLQRRDFLHAADVAGALAHLLASDATGAVNIGSGQAIEVRAMIGELARQMGREDLIRLGARPRPKDDPAVIEAGITRLAATGFRPHYDLKTGISAVLTAEKAHA</sequence>
<protein>
    <submittedName>
        <fullName evidence="4">Nucleoside-diphosphate-sugar epimerase</fullName>
    </submittedName>
</protein>
<evidence type="ECO:0000313" key="5">
    <source>
        <dbReference type="Proteomes" id="UP000238338"/>
    </source>
</evidence>
<evidence type="ECO:0000259" key="3">
    <source>
        <dbReference type="Pfam" id="PF01370"/>
    </source>
</evidence>
<dbReference type="Gene3D" id="3.40.50.720">
    <property type="entry name" value="NAD(P)-binding Rossmann-like Domain"/>
    <property type="match status" value="1"/>
</dbReference>
<feature type="domain" description="NAD-dependent epimerase/dehydratase" evidence="3">
    <location>
        <begin position="6"/>
        <end position="219"/>
    </location>
</feature>
<comment type="similarity">
    <text evidence="2">Belongs to the NAD(P)-dependent epimerase/dehydratase family.</text>
</comment>